<gene>
    <name evidence="4" type="ORF">B0H24_102013</name>
    <name evidence="3" type="ORF">BY455_11813</name>
</gene>
<dbReference type="STRING" id="930118.SAMN05216429_10614"/>
<evidence type="ECO:0000313" key="3">
    <source>
        <dbReference type="EMBL" id="PPK50911.1"/>
    </source>
</evidence>
<evidence type="ECO:0000256" key="1">
    <source>
        <dbReference type="SAM" id="SignalP"/>
    </source>
</evidence>
<dbReference type="Gene3D" id="2.120.10.30">
    <property type="entry name" value="TolB, C-terminal domain"/>
    <property type="match status" value="1"/>
</dbReference>
<dbReference type="Proteomes" id="UP000239648">
    <property type="component" value="Unassembled WGS sequence"/>
</dbReference>
<dbReference type="SUPFAM" id="SSF50952">
    <property type="entry name" value="Soluble quinoprotein glucose dehydrogenase"/>
    <property type="match status" value="1"/>
</dbReference>
<dbReference type="InterPro" id="IPR011042">
    <property type="entry name" value="6-blade_b-propeller_TolB-like"/>
</dbReference>
<feature type="chain" id="PRO_5015727582" evidence="1">
    <location>
        <begin position="23"/>
        <end position="373"/>
    </location>
</feature>
<dbReference type="EMBL" id="PTIT01000018">
    <property type="protein sequence ID" value="PPK50911.1"/>
    <property type="molecule type" value="Genomic_DNA"/>
</dbReference>
<evidence type="ECO:0000313" key="4">
    <source>
        <dbReference type="EMBL" id="PPK54025.1"/>
    </source>
</evidence>
<feature type="domain" description="Glucose/Sorbosone dehydrogenase" evidence="2">
    <location>
        <begin position="42"/>
        <end position="368"/>
    </location>
</feature>
<evidence type="ECO:0000313" key="6">
    <source>
        <dbReference type="Proteomes" id="UP000239648"/>
    </source>
</evidence>
<sequence>MRWILAVISFTLLLTAGPTSLANERFSSDKADFRLETVATNLEHPWSLAFLPNGDQLVTERAGRLRVIRDGKLQKDHISGLPDLVAAGQGGLLDVILHPQFEENRLLFLSHAHRNLDGMTTRVARARFTGDALEDVEVIFEALPRSNTTRHFAGRLEFDRNGYLYVSVGDRGQKERAQDLGDDAGGVHRITINGKPAPGNPFLDDPSANDTFFTYGNRNIQGMTIHPDTGEIWTHEHGPRGGDEINILEAGANYGWPKVTYGIGYSGLPISNKTTMEGVKDPLHFWDPSIAPSGMAFYTGELFPEWRGDLFVGALAMRKVVRLTIEDGDVVEIENLLTELGERIRDVRMGPDGALWLLTDSPRGKVYRMVPTE</sequence>
<dbReference type="InterPro" id="IPR011041">
    <property type="entry name" value="Quinoprot_gluc/sorb_DH_b-prop"/>
</dbReference>
<evidence type="ECO:0000313" key="5">
    <source>
        <dbReference type="Proteomes" id="UP000239446"/>
    </source>
</evidence>
<dbReference type="Proteomes" id="UP000239446">
    <property type="component" value="Unassembled WGS sequence"/>
</dbReference>
<protein>
    <submittedName>
        <fullName evidence="4">Glucose/arabinose dehydrogenase</fullName>
    </submittedName>
</protein>
<dbReference type="PANTHER" id="PTHR19328">
    <property type="entry name" value="HEDGEHOG-INTERACTING PROTEIN"/>
    <property type="match status" value="1"/>
</dbReference>
<name>A0A2S6G4K9_9GAMM</name>
<comment type="caution">
    <text evidence="4">The sequence shown here is derived from an EMBL/GenBank/DDBJ whole genome shotgun (WGS) entry which is preliminary data.</text>
</comment>
<dbReference type="Pfam" id="PF07995">
    <property type="entry name" value="GSDH"/>
    <property type="match status" value="1"/>
</dbReference>
<dbReference type="InterPro" id="IPR012938">
    <property type="entry name" value="Glc/Sorbosone_DH"/>
</dbReference>
<proteinExistence type="predicted"/>
<dbReference type="EMBL" id="PTIU01000020">
    <property type="protein sequence ID" value="PPK54025.1"/>
    <property type="molecule type" value="Genomic_DNA"/>
</dbReference>
<evidence type="ECO:0000259" key="2">
    <source>
        <dbReference type="Pfam" id="PF07995"/>
    </source>
</evidence>
<reference evidence="3 6" key="1">
    <citation type="submission" date="2018-02" db="EMBL/GenBank/DDBJ databases">
        <title>Deep subsurface shale carbon reservoir microbial communities from Ohio and West Virginia, USA.</title>
        <authorList>
            <person name="Wrighton K."/>
        </authorList>
    </citation>
    <scope>NUCLEOTIDE SEQUENCE [LARGE SCALE GENOMIC DNA]</scope>
    <source>
        <strain evidence="3 6">UTICA-S1B6</strain>
    </source>
</reference>
<organism evidence="4 5">
    <name type="scientific">Marinobacter persicus</name>
    <dbReference type="NCBI Taxonomy" id="930118"/>
    <lineage>
        <taxon>Bacteria</taxon>
        <taxon>Pseudomonadati</taxon>
        <taxon>Pseudomonadota</taxon>
        <taxon>Gammaproteobacteria</taxon>
        <taxon>Pseudomonadales</taxon>
        <taxon>Marinobacteraceae</taxon>
        <taxon>Marinobacter</taxon>
    </lineage>
</organism>
<dbReference type="AlphaFoldDB" id="A0A2S6G4K9"/>
<accession>A0A2S6G4K9</accession>
<keyword evidence="6" id="KW-1185">Reference proteome</keyword>
<dbReference type="OrthoDB" id="9770043at2"/>
<feature type="signal peptide" evidence="1">
    <location>
        <begin position="1"/>
        <end position="22"/>
    </location>
</feature>
<keyword evidence="1" id="KW-0732">Signal</keyword>
<dbReference type="RefSeq" id="WP_104416706.1">
    <property type="nucleotide sequence ID" value="NZ_PTIT01000018.1"/>
</dbReference>
<reference evidence="4 5" key="2">
    <citation type="submission" date="2018-02" db="EMBL/GenBank/DDBJ databases">
        <title>Subsurface microbial communities from deep shales in Ohio and West Virginia, USA.</title>
        <authorList>
            <person name="Wrighton K."/>
        </authorList>
    </citation>
    <scope>NUCLEOTIDE SEQUENCE [LARGE SCALE GENOMIC DNA]</scope>
    <source>
        <strain evidence="4 5">UTICA-S1B9</strain>
    </source>
</reference>
<dbReference type="PANTHER" id="PTHR19328:SF75">
    <property type="entry name" value="ALDOSE SUGAR DEHYDROGENASE YLII"/>
    <property type="match status" value="1"/>
</dbReference>